<evidence type="ECO:0000313" key="1">
    <source>
        <dbReference type="EMBL" id="QQV78016.1"/>
    </source>
</evidence>
<reference evidence="2" key="1">
    <citation type="submission" date="2020-09" db="EMBL/GenBank/DDBJ databases">
        <title>Sphingomonas sp., a new species isolated from pork steak.</title>
        <authorList>
            <person name="Heidler von Heilborn D."/>
        </authorList>
    </citation>
    <scope>NUCLEOTIDE SEQUENCE [LARGE SCALE GENOMIC DNA]</scope>
</reference>
<dbReference type="KEGG" id="sari:H5J25_04550"/>
<sequence length="93" mass="10563">MRGKLSEQHEYELDRALLDEHGPSYIDTICSFVEGMRAEGRDADADDAMRQCARMWVILQSDQELLADWHAIDGEAEEADLLAAEINRRGLDL</sequence>
<protein>
    <submittedName>
        <fullName evidence="1">Uncharacterized protein</fullName>
    </submittedName>
</protein>
<evidence type="ECO:0000313" key="2">
    <source>
        <dbReference type="Proteomes" id="UP000595894"/>
    </source>
</evidence>
<dbReference type="Proteomes" id="UP000595894">
    <property type="component" value="Chromosome"/>
</dbReference>
<dbReference type="EMBL" id="CP061035">
    <property type="protein sequence ID" value="QQV78016.1"/>
    <property type="molecule type" value="Genomic_DNA"/>
</dbReference>
<dbReference type="AlphaFoldDB" id="A0A974NW59"/>
<organism evidence="1 2">
    <name type="scientific">Sphingomonas aliaeris</name>
    <dbReference type="NCBI Taxonomy" id="2759526"/>
    <lineage>
        <taxon>Bacteria</taxon>
        <taxon>Pseudomonadati</taxon>
        <taxon>Pseudomonadota</taxon>
        <taxon>Alphaproteobacteria</taxon>
        <taxon>Sphingomonadales</taxon>
        <taxon>Sphingomonadaceae</taxon>
        <taxon>Sphingomonas</taxon>
    </lineage>
</organism>
<accession>A0A974NW59</accession>
<dbReference type="RefSeq" id="WP_202094943.1">
    <property type="nucleotide sequence ID" value="NZ_CP061035.1"/>
</dbReference>
<name>A0A974NW59_9SPHN</name>
<proteinExistence type="predicted"/>
<gene>
    <name evidence="1" type="ORF">H5J25_04550</name>
</gene>
<keyword evidence="2" id="KW-1185">Reference proteome</keyword>